<keyword evidence="2" id="KW-0813">Transport</keyword>
<evidence type="ECO:0000313" key="10">
    <source>
        <dbReference type="Proteomes" id="UP000285310"/>
    </source>
</evidence>
<evidence type="ECO:0000256" key="7">
    <source>
        <dbReference type="SAM" id="Phobius"/>
    </source>
</evidence>
<proteinExistence type="predicted"/>
<dbReference type="InterPro" id="IPR036259">
    <property type="entry name" value="MFS_trans_sf"/>
</dbReference>
<feature type="transmembrane region" description="Helical" evidence="7">
    <location>
        <begin position="220"/>
        <end position="239"/>
    </location>
</feature>
<organism evidence="9 10">
    <name type="scientific">Salinisphaera japonica YTM-1</name>
    <dbReference type="NCBI Taxonomy" id="1209778"/>
    <lineage>
        <taxon>Bacteria</taxon>
        <taxon>Pseudomonadati</taxon>
        <taxon>Pseudomonadota</taxon>
        <taxon>Gammaproteobacteria</taxon>
        <taxon>Salinisphaerales</taxon>
        <taxon>Salinisphaeraceae</taxon>
        <taxon>Salinisphaera</taxon>
    </lineage>
</organism>
<dbReference type="PANTHER" id="PTHR23501">
    <property type="entry name" value="MAJOR FACILITATOR SUPERFAMILY"/>
    <property type="match status" value="1"/>
</dbReference>
<feature type="transmembrane region" description="Helical" evidence="7">
    <location>
        <begin position="422"/>
        <end position="440"/>
    </location>
</feature>
<keyword evidence="10" id="KW-1185">Reference proteome</keyword>
<name>A0A423PVZ7_9GAMM</name>
<feature type="transmembrane region" description="Helical" evidence="7">
    <location>
        <begin position="24"/>
        <end position="44"/>
    </location>
</feature>
<protein>
    <submittedName>
        <fullName evidence="9">DSBA oxidoreductase</fullName>
    </submittedName>
</protein>
<evidence type="ECO:0000256" key="3">
    <source>
        <dbReference type="ARBA" id="ARBA00022475"/>
    </source>
</evidence>
<feature type="transmembrane region" description="Helical" evidence="7">
    <location>
        <begin position="317"/>
        <end position="340"/>
    </location>
</feature>
<keyword evidence="5 7" id="KW-1133">Transmembrane helix</keyword>
<feature type="transmembrane region" description="Helical" evidence="7">
    <location>
        <begin position="178"/>
        <end position="200"/>
    </location>
</feature>
<dbReference type="InterPro" id="IPR011701">
    <property type="entry name" value="MFS"/>
</dbReference>
<feature type="transmembrane region" description="Helical" evidence="7">
    <location>
        <begin position="507"/>
        <end position="525"/>
    </location>
</feature>
<feature type="transmembrane region" description="Helical" evidence="7">
    <location>
        <begin position="117"/>
        <end position="139"/>
    </location>
</feature>
<feature type="transmembrane region" description="Helical" evidence="7">
    <location>
        <begin position="92"/>
        <end position="111"/>
    </location>
</feature>
<feature type="domain" description="Major facilitator superfamily (MFS) profile" evidence="8">
    <location>
        <begin position="26"/>
        <end position="529"/>
    </location>
</feature>
<dbReference type="RefSeq" id="WP_123657689.1">
    <property type="nucleotide sequence ID" value="NZ_AYKG01000013.1"/>
</dbReference>
<feature type="transmembrane region" description="Helical" evidence="7">
    <location>
        <begin position="352"/>
        <end position="371"/>
    </location>
</feature>
<dbReference type="AlphaFoldDB" id="A0A423PVZ7"/>
<dbReference type="FunCoup" id="A0A423PVZ7">
    <property type="interactions" value="258"/>
</dbReference>
<dbReference type="PRINTS" id="PR01036">
    <property type="entry name" value="TCRTETB"/>
</dbReference>
<sequence>MSDTAAHEDPAAIAARAEYPAGRWLIAGVVGLAAFMEVLDISIANVSLAHIAGSLSASQDEATWVLTAYLVANAIVLPASGWFSQVFGRKRYFIGSIVCFSIASLACGLAPSLGWLVVFRIIQGAAGGGLQPVAQAILADSFPPSQRSMAFSIYGIAVVFAPAIGPTLGGWITDNVSWHWIFLLNVPVGGVLIALSLALVKDSAAYEKARKAKMAGGFRVDYIGFALLIVGLGCLQVLLDRGQQADWLASPFITTMAVLAGLSILALIIWEPMQDDPIMDLRLFKYRNFAISSVMMFMLGFVLFGSTLLIPQFVQRVLGYTATLAGLVISPGGLVIVFMMPIVGVLSGKLDARWMVGGGLAVVALSMFHMTTFNMDSSFTQLVAARCLQTLGLAFIFIPITSIAYVGVPADKTDQVSALVNLARNVGGSVGISLATTWLARRGQYHQNVLVENVTPYDHQTQSLTDQLTQHFMAAGASMDAARQQAQATIADMVASQSQLLSFLDDYWILGVVIAALVPLSLFMSSGKEHSH</sequence>
<feature type="transmembrane region" description="Helical" evidence="7">
    <location>
        <begin position="290"/>
        <end position="311"/>
    </location>
</feature>
<dbReference type="EMBL" id="AYKG01000013">
    <property type="protein sequence ID" value="ROO29780.1"/>
    <property type="molecule type" value="Genomic_DNA"/>
</dbReference>
<feature type="transmembrane region" description="Helical" evidence="7">
    <location>
        <begin position="251"/>
        <end position="270"/>
    </location>
</feature>
<reference evidence="9 10" key="1">
    <citation type="submission" date="2013-10" db="EMBL/GenBank/DDBJ databases">
        <title>Salinisphaera japonica YTM-1 Genome Sequencing.</title>
        <authorList>
            <person name="Lai Q."/>
            <person name="Li C."/>
            <person name="Shao Z."/>
        </authorList>
    </citation>
    <scope>NUCLEOTIDE SEQUENCE [LARGE SCALE GENOMIC DNA]</scope>
    <source>
        <strain evidence="9 10">YTM-1</strain>
    </source>
</reference>
<keyword evidence="4 7" id="KW-0812">Transmembrane</keyword>
<dbReference type="PROSITE" id="PS50850">
    <property type="entry name" value="MFS"/>
    <property type="match status" value="1"/>
</dbReference>
<evidence type="ECO:0000256" key="2">
    <source>
        <dbReference type="ARBA" id="ARBA00022448"/>
    </source>
</evidence>
<evidence type="ECO:0000256" key="6">
    <source>
        <dbReference type="ARBA" id="ARBA00023136"/>
    </source>
</evidence>
<dbReference type="CDD" id="cd17503">
    <property type="entry name" value="MFS_LmrB_MDR_like"/>
    <property type="match status" value="1"/>
</dbReference>
<comment type="caution">
    <text evidence="9">The sequence shown here is derived from an EMBL/GenBank/DDBJ whole genome shotgun (WGS) entry which is preliminary data.</text>
</comment>
<evidence type="ECO:0000259" key="8">
    <source>
        <dbReference type="PROSITE" id="PS50850"/>
    </source>
</evidence>
<evidence type="ECO:0000256" key="5">
    <source>
        <dbReference type="ARBA" id="ARBA00022989"/>
    </source>
</evidence>
<dbReference type="NCBIfam" id="TIGR00711">
    <property type="entry name" value="efflux_EmrB"/>
    <property type="match status" value="1"/>
</dbReference>
<dbReference type="InterPro" id="IPR020846">
    <property type="entry name" value="MFS_dom"/>
</dbReference>
<dbReference type="Gene3D" id="1.20.1250.20">
    <property type="entry name" value="MFS general substrate transporter like domains"/>
    <property type="match status" value="1"/>
</dbReference>
<gene>
    <name evidence="9" type="ORF">SAJA_05795</name>
</gene>
<dbReference type="Pfam" id="PF07690">
    <property type="entry name" value="MFS_1"/>
    <property type="match status" value="1"/>
</dbReference>
<dbReference type="Proteomes" id="UP000285310">
    <property type="component" value="Unassembled WGS sequence"/>
</dbReference>
<dbReference type="Gene3D" id="1.20.1720.10">
    <property type="entry name" value="Multidrug resistance protein D"/>
    <property type="match status" value="1"/>
</dbReference>
<evidence type="ECO:0000313" key="9">
    <source>
        <dbReference type="EMBL" id="ROO29780.1"/>
    </source>
</evidence>
<evidence type="ECO:0000256" key="1">
    <source>
        <dbReference type="ARBA" id="ARBA00004651"/>
    </source>
</evidence>
<feature type="transmembrane region" description="Helical" evidence="7">
    <location>
        <begin position="391"/>
        <end position="410"/>
    </location>
</feature>
<accession>A0A423PVZ7</accession>
<evidence type="ECO:0000256" key="4">
    <source>
        <dbReference type="ARBA" id="ARBA00022692"/>
    </source>
</evidence>
<keyword evidence="3" id="KW-1003">Cell membrane</keyword>
<comment type="subcellular location">
    <subcellularLocation>
        <location evidence="1">Cell membrane</location>
        <topology evidence="1">Multi-pass membrane protein</topology>
    </subcellularLocation>
</comment>
<feature type="transmembrane region" description="Helical" evidence="7">
    <location>
        <begin position="151"/>
        <end position="172"/>
    </location>
</feature>
<dbReference type="SUPFAM" id="SSF103473">
    <property type="entry name" value="MFS general substrate transporter"/>
    <property type="match status" value="1"/>
</dbReference>
<feature type="transmembrane region" description="Helical" evidence="7">
    <location>
        <begin position="64"/>
        <end position="83"/>
    </location>
</feature>
<dbReference type="InParanoid" id="A0A423PVZ7"/>
<dbReference type="PANTHER" id="PTHR23501:SF174">
    <property type="entry name" value="MULTIDRUG EXPORT PROTEIN EMRB-RELATED"/>
    <property type="match status" value="1"/>
</dbReference>
<keyword evidence="6 7" id="KW-0472">Membrane</keyword>
<dbReference type="OrthoDB" id="9812221at2"/>
<dbReference type="GO" id="GO:0005886">
    <property type="term" value="C:plasma membrane"/>
    <property type="evidence" value="ECO:0007669"/>
    <property type="project" value="UniProtKB-SubCell"/>
</dbReference>
<dbReference type="GO" id="GO:0022857">
    <property type="term" value="F:transmembrane transporter activity"/>
    <property type="evidence" value="ECO:0007669"/>
    <property type="project" value="InterPro"/>
</dbReference>
<dbReference type="InterPro" id="IPR004638">
    <property type="entry name" value="EmrB-like"/>
</dbReference>